<feature type="compositionally biased region" description="Basic and acidic residues" evidence="1">
    <location>
        <begin position="71"/>
        <end position="86"/>
    </location>
</feature>
<gene>
    <name evidence="2" type="ORF">TM448A05409_0001</name>
</gene>
<dbReference type="AlphaFoldDB" id="A0A6H2A4V3"/>
<proteinExistence type="predicted"/>
<evidence type="ECO:0000313" key="2">
    <source>
        <dbReference type="EMBL" id="QJA54617.1"/>
    </source>
</evidence>
<organism evidence="2">
    <name type="scientific">viral metagenome</name>
    <dbReference type="NCBI Taxonomy" id="1070528"/>
    <lineage>
        <taxon>unclassified sequences</taxon>
        <taxon>metagenomes</taxon>
        <taxon>organismal metagenomes</taxon>
    </lineage>
</organism>
<evidence type="ECO:0000256" key="1">
    <source>
        <dbReference type="SAM" id="MobiDB-lite"/>
    </source>
</evidence>
<reference evidence="2" key="1">
    <citation type="submission" date="2020-03" db="EMBL/GenBank/DDBJ databases">
        <title>The deep terrestrial virosphere.</title>
        <authorList>
            <person name="Holmfeldt K."/>
            <person name="Nilsson E."/>
            <person name="Simone D."/>
            <person name="Lopez-Fernandez M."/>
            <person name="Wu X."/>
            <person name="de Brujin I."/>
            <person name="Lundin D."/>
            <person name="Andersson A."/>
            <person name="Bertilsson S."/>
            <person name="Dopson M."/>
        </authorList>
    </citation>
    <scope>NUCLEOTIDE SEQUENCE</scope>
    <source>
        <strain evidence="2">TM448A05409</strain>
    </source>
</reference>
<accession>A0A6H2A4V3</accession>
<protein>
    <submittedName>
        <fullName evidence="2">Uncharacterized protein</fullName>
    </submittedName>
</protein>
<name>A0A6H2A4V3_9ZZZZ</name>
<feature type="region of interest" description="Disordered" evidence="1">
    <location>
        <begin position="63"/>
        <end position="86"/>
    </location>
</feature>
<feature type="non-terminal residue" evidence="2">
    <location>
        <position position="1"/>
    </location>
</feature>
<dbReference type="EMBL" id="MT144523">
    <property type="protein sequence ID" value="QJA54617.1"/>
    <property type="molecule type" value="Genomic_DNA"/>
</dbReference>
<sequence length="86" mass="9231">MIEPYTFLPIRGISPSVLTASLDSSGADEKETEGIIDKPLHPGISHTKDEAGAKERAACTMGNSGLPAGNLEKEVNHERDIWEGRS</sequence>